<dbReference type="STRING" id="319225.Plut_1596"/>
<feature type="binding site" evidence="9">
    <location>
        <position position="244"/>
    </location>
    <ligand>
        <name>FMN</name>
        <dbReference type="ChEBI" id="CHEBI:58210"/>
    </ligand>
</feature>
<keyword evidence="6 9" id="KW-0288">FMN</keyword>
<gene>
    <name evidence="9" type="primary">pyrD</name>
    <name evidence="11" type="ordered locus">Plut_1596</name>
</gene>
<dbReference type="EMBL" id="CP000096">
    <property type="protein sequence ID" value="ABB24450.1"/>
    <property type="molecule type" value="Genomic_DNA"/>
</dbReference>
<dbReference type="InterPro" id="IPR050074">
    <property type="entry name" value="DHO_dehydrogenase"/>
</dbReference>
<feature type="binding site" evidence="9">
    <location>
        <position position="72"/>
    </location>
    <ligand>
        <name>substrate</name>
    </ligand>
</feature>
<feature type="binding site" evidence="9">
    <location>
        <position position="126"/>
    </location>
    <ligand>
        <name>FMN</name>
        <dbReference type="ChEBI" id="CHEBI:58210"/>
    </ligand>
</feature>
<dbReference type="HAMAP" id="MF_00224">
    <property type="entry name" value="DHO_dh_type1"/>
    <property type="match status" value="1"/>
</dbReference>
<dbReference type="InterPro" id="IPR033888">
    <property type="entry name" value="DHOD_1B"/>
</dbReference>
<dbReference type="EC" id="1.3.-.-" evidence="9"/>
<feature type="binding site" evidence="9">
    <location>
        <position position="192"/>
    </location>
    <ligand>
        <name>FMN</name>
        <dbReference type="ChEBI" id="CHEBI:58210"/>
    </ligand>
</feature>
<feature type="binding site" evidence="9">
    <location>
        <begin position="96"/>
        <end position="100"/>
    </location>
    <ligand>
        <name>substrate</name>
    </ligand>
</feature>
<evidence type="ECO:0000256" key="9">
    <source>
        <dbReference type="HAMAP-Rule" id="MF_00224"/>
    </source>
</evidence>
<reference evidence="12" key="1">
    <citation type="submission" date="2005-08" db="EMBL/GenBank/DDBJ databases">
        <title>Complete sequence of Pelodictyon luteolum DSM 273.</title>
        <authorList>
            <consortium name="US DOE Joint Genome Institute"/>
            <person name="Copeland A."/>
            <person name="Lucas S."/>
            <person name="Lapidus A."/>
            <person name="Barry K."/>
            <person name="Detter J.C."/>
            <person name="Glavina T."/>
            <person name="Hammon N."/>
            <person name="Israni S."/>
            <person name="Pitluck S."/>
            <person name="Bryant D."/>
            <person name="Schmutz J."/>
            <person name="Larimer F."/>
            <person name="Land M."/>
            <person name="Kyrpides N."/>
            <person name="Ivanova N."/>
            <person name="Richardson P."/>
        </authorList>
    </citation>
    <scope>NUCLEOTIDE SEQUENCE [LARGE SCALE GENOMIC DNA]</scope>
    <source>
        <strain evidence="12">DSM 273 / BCRC 81028 / 2530</strain>
    </source>
</reference>
<feature type="active site" description="Nucleophile" evidence="9">
    <location>
        <position position="157"/>
    </location>
</feature>
<dbReference type="InterPro" id="IPR013785">
    <property type="entry name" value="Aldolase_TIM"/>
</dbReference>
<protein>
    <recommendedName>
        <fullName evidence="9">Dihydroorotate dehydrogenase</fullName>
        <shortName evidence="9">DHOD</shortName>
        <shortName evidence="9">DHODase</shortName>
        <shortName evidence="9">DHOdehase</shortName>
        <ecNumber evidence="9">1.3.-.-</ecNumber>
    </recommendedName>
</protein>
<evidence type="ECO:0000256" key="6">
    <source>
        <dbReference type="ARBA" id="ARBA00022643"/>
    </source>
</evidence>
<dbReference type="PANTHER" id="PTHR48109">
    <property type="entry name" value="DIHYDROOROTATE DEHYDROGENASE (QUINONE), MITOCHONDRIAL-RELATED"/>
    <property type="match status" value="1"/>
</dbReference>
<feature type="binding site" evidence="9">
    <location>
        <begin position="270"/>
        <end position="271"/>
    </location>
    <ligand>
        <name>FMN</name>
        <dbReference type="ChEBI" id="CHEBI:58210"/>
    </ligand>
</feature>
<evidence type="ECO:0000256" key="8">
    <source>
        <dbReference type="ARBA" id="ARBA00023002"/>
    </source>
</evidence>
<comment type="pathway">
    <text evidence="2 9">Pyrimidine metabolism; UMP biosynthesis via de novo pathway.</text>
</comment>
<dbReference type="InterPro" id="IPR049622">
    <property type="entry name" value="Dihydroorotate_DH_I"/>
</dbReference>
<comment type="similarity">
    <text evidence="3 9">Belongs to the dihydroorotate dehydrogenase family. Type 1 subfamily.</text>
</comment>
<dbReference type="GO" id="GO:0004152">
    <property type="term" value="F:dihydroorotate dehydrogenase activity"/>
    <property type="evidence" value="ECO:0007669"/>
    <property type="project" value="UniProtKB-UniRule"/>
</dbReference>
<feature type="binding site" evidence="9">
    <location>
        <position position="48"/>
    </location>
    <ligand>
        <name>FMN</name>
        <dbReference type="ChEBI" id="CHEBI:58210"/>
    </ligand>
</feature>
<dbReference type="eggNOG" id="COG0167">
    <property type="taxonomic scope" value="Bacteria"/>
</dbReference>
<dbReference type="Proteomes" id="UP000002709">
    <property type="component" value="Chromosome"/>
</dbReference>
<comment type="function">
    <text evidence="9">Catalyzes the conversion of dihydroorotate to orotate.</text>
</comment>
<evidence type="ECO:0000256" key="3">
    <source>
        <dbReference type="ARBA" id="ARBA00008008"/>
    </source>
</evidence>
<dbReference type="PANTHER" id="PTHR48109:SF1">
    <property type="entry name" value="DIHYDROOROTATE DEHYDROGENASE (FUMARATE)"/>
    <property type="match status" value="1"/>
</dbReference>
<dbReference type="KEGG" id="plt:Plut_1596"/>
<proteinExistence type="inferred from homology"/>
<feature type="binding site" evidence="9">
    <location>
        <begin position="292"/>
        <end position="293"/>
    </location>
    <ligand>
        <name>FMN</name>
        <dbReference type="ChEBI" id="CHEBI:58210"/>
    </ligand>
</feature>
<feature type="binding site" evidence="9">
    <location>
        <begin position="72"/>
        <end position="73"/>
    </location>
    <ligand>
        <name>FMN</name>
        <dbReference type="ChEBI" id="CHEBI:58210"/>
    </ligand>
</feature>
<sequence>MNRQPLLCSAQVTGINQKQHDMANKHATAAAIDLGRGLSLKSPVMLASGTVSYGEELCRLTDLSKIGGIVTKAISLEARAGNPPQRIAETPSGMINAIGLANVGIDRFISEKVPFLQTLGTAIVVNIAGRSIDEYAEVVSRLDAVPGLDGYEINLSCPNVKGECMIMGVSPDATREIVTELRSITGRHLMIKLTPNVTSISAIAIAAEKAGADSVSLINTLVGMAIDWKKRRPLLKNVTGGLSGPAIKPVALAKVWEVNNAVSIPIVGMGGIASFDDAMEFLVAGAGAVQIGTMNFVQPDIGEKIATAMEAFFCAPGAPSMEAFRGSLVTG</sequence>
<keyword evidence="4 9" id="KW-0963">Cytoplasm</keyword>
<dbReference type="InterPro" id="IPR012135">
    <property type="entry name" value="Dihydroorotate_DH_1_2"/>
</dbReference>
<dbReference type="GO" id="GO:0044205">
    <property type="term" value="P:'de novo' UMP biosynthetic process"/>
    <property type="evidence" value="ECO:0007669"/>
    <property type="project" value="UniProtKB-UniRule"/>
</dbReference>
<dbReference type="SUPFAM" id="SSF51395">
    <property type="entry name" value="FMN-linked oxidoreductases"/>
    <property type="match status" value="1"/>
</dbReference>
<feature type="binding site" evidence="9">
    <location>
        <position position="154"/>
    </location>
    <ligand>
        <name>FMN</name>
        <dbReference type="ChEBI" id="CHEBI:58210"/>
    </ligand>
</feature>
<dbReference type="FunFam" id="3.20.20.70:FF:000027">
    <property type="entry name" value="Dihydropyrimidine dehydrogenase [NADP(+)]"/>
    <property type="match status" value="1"/>
</dbReference>
<evidence type="ECO:0000256" key="2">
    <source>
        <dbReference type="ARBA" id="ARBA00004725"/>
    </source>
</evidence>
<dbReference type="PIRSF" id="PIRSF000164">
    <property type="entry name" value="DHO_oxidase"/>
    <property type="match status" value="1"/>
</dbReference>
<dbReference type="Pfam" id="PF01180">
    <property type="entry name" value="DHO_dh"/>
    <property type="match status" value="1"/>
</dbReference>
<evidence type="ECO:0000256" key="7">
    <source>
        <dbReference type="ARBA" id="ARBA00022975"/>
    </source>
</evidence>
<dbReference type="NCBIfam" id="NF005574">
    <property type="entry name" value="PRK07259.1"/>
    <property type="match status" value="1"/>
</dbReference>
<accession>Q3B2I1</accession>
<evidence type="ECO:0000256" key="1">
    <source>
        <dbReference type="ARBA" id="ARBA00004496"/>
    </source>
</evidence>
<keyword evidence="12" id="KW-1185">Reference proteome</keyword>
<comment type="subcellular location">
    <subcellularLocation>
        <location evidence="1 9">Cytoplasm</location>
    </subcellularLocation>
</comment>
<dbReference type="CDD" id="cd04740">
    <property type="entry name" value="DHOD_1B_like"/>
    <property type="match status" value="1"/>
</dbReference>
<dbReference type="GO" id="GO:0006207">
    <property type="term" value="P:'de novo' pyrimidine nucleobase biosynthetic process"/>
    <property type="evidence" value="ECO:0007669"/>
    <property type="project" value="InterPro"/>
</dbReference>
<feature type="binding site" evidence="9">
    <location>
        <position position="154"/>
    </location>
    <ligand>
        <name>substrate</name>
    </ligand>
</feature>
<keyword evidence="7 9" id="KW-0665">Pyrimidine biosynthesis</keyword>
<name>Q3B2I1_CHLL3</name>
<evidence type="ECO:0000313" key="12">
    <source>
        <dbReference type="Proteomes" id="UP000002709"/>
    </source>
</evidence>
<feature type="domain" description="Dihydroorotate dehydrogenase catalytic" evidence="10">
    <location>
        <begin position="37"/>
        <end position="311"/>
    </location>
</feature>
<comment type="catalytic activity">
    <reaction evidence="9">
        <text>(S)-dihydroorotate + A = orotate + AH2</text>
        <dbReference type="Rhea" id="RHEA:18073"/>
        <dbReference type="ChEBI" id="CHEBI:13193"/>
        <dbReference type="ChEBI" id="CHEBI:17499"/>
        <dbReference type="ChEBI" id="CHEBI:30839"/>
        <dbReference type="ChEBI" id="CHEBI:30864"/>
    </reaction>
</comment>
<dbReference type="HOGENOM" id="CLU_042042_0_0_10"/>
<dbReference type="UniPathway" id="UPA00070"/>
<keyword evidence="8 9" id="KW-0560">Oxidoreductase</keyword>
<feature type="binding site" evidence="9">
    <location>
        <begin position="219"/>
        <end position="220"/>
    </location>
    <ligand>
        <name>substrate</name>
    </ligand>
</feature>
<dbReference type="Gene3D" id="3.20.20.70">
    <property type="entry name" value="Aldolase class I"/>
    <property type="match status" value="1"/>
</dbReference>
<dbReference type="AlphaFoldDB" id="Q3B2I1"/>
<dbReference type="PROSITE" id="PS00912">
    <property type="entry name" value="DHODEHASE_2"/>
    <property type="match status" value="1"/>
</dbReference>
<dbReference type="InterPro" id="IPR005720">
    <property type="entry name" value="Dihydroorotate_DH_cat"/>
</dbReference>
<feature type="binding site" evidence="9">
    <location>
        <position position="218"/>
    </location>
    <ligand>
        <name>FMN</name>
        <dbReference type="ChEBI" id="CHEBI:58210"/>
    </ligand>
</feature>
<dbReference type="InterPro" id="IPR024920">
    <property type="entry name" value="Dihydroorotate_DH_1"/>
</dbReference>
<dbReference type="NCBIfam" id="TIGR01037">
    <property type="entry name" value="pyrD_sub1_fam"/>
    <property type="match status" value="1"/>
</dbReference>
<evidence type="ECO:0000256" key="4">
    <source>
        <dbReference type="ARBA" id="ARBA00022490"/>
    </source>
</evidence>
<dbReference type="GO" id="GO:0005737">
    <property type="term" value="C:cytoplasm"/>
    <property type="evidence" value="ECO:0007669"/>
    <property type="project" value="UniProtKB-SubCell"/>
</dbReference>
<evidence type="ECO:0000256" key="5">
    <source>
        <dbReference type="ARBA" id="ARBA00022630"/>
    </source>
</evidence>
<dbReference type="InterPro" id="IPR001295">
    <property type="entry name" value="Dihydroorotate_DH_CS"/>
</dbReference>
<comment type="cofactor">
    <cofactor evidence="9">
        <name>FMN</name>
        <dbReference type="ChEBI" id="CHEBI:58210"/>
    </cofactor>
    <text evidence="9">Binds 1 FMN per subunit.</text>
</comment>
<evidence type="ECO:0000313" key="11">
    <source>
        <dbReference type="EMBL" id="ABB24450.1"/>
    </source>
</evidence>
<evidence type="ECO:0000259" key="10">
    <source>
        <dbReference type="Pfam" id="PF01180"/>
    </source>
</evidence>
<keyword evidence="5 9" id="KW-0285">Flavoprotein</keyword>
<organism evidence="11 12">
    <name type="scientific">Chlorobium luteolum (strain DSM 273 / BCRC 81028 / 2530)</name>
    <name type="common">Pelodictyon luteolum</name>
    <dbReference type="NCBI Taxonomy" id="319225"/>
    <lineage>
        <taxon>Bacteria</taxon>
        <taxon>Pseudomonadati</taxon>
        <taxon>Chlorobiota</taxon>
        <taxon>Chlorobiia</taxon>
        <taxon>Chlorobiales</taxon>
        <taxon>Chlorobiaceae</taxon>
        <taxon>Chlorobium/Pelodictyon group</taxon>
        <taxon>Pelodictyon</taxon>
    </lineage>
</organism>